<dbReference type="Proteomes" id="UP001451303">
    <property type="component" value="Unassembled WGS sequence"/>
</dbReference>
<gene>
    <name evidence="2" type="ORF">QR685DRAFT_574081</name>
</gene>
<accession>A0ABR3D8B1</accession>
<proteinExistence type="predicted"/>
<organism evidence="2 3">
    <name type="scientific">Neurospora intermedia</name>
    <dbReference type="NCBI Taxonomy" id="5142"/>
    <lineage>
        <taxon>Eukaryota</taxon>
        <taxon>Fungi</taxon>
        <taxon>Dikarya</taxon>
        <taxon>Ascomycota</taxon>
        <taxon>Pezizomycotina</taxon>
        <taxon>Sordariomycetes</taxon>
        <taxon>Sordariomycetidae</taxon>
        <taxon>Sordariales</taxon>
        <taxon>Sordariaceae</taxon>
        <taxon>Neurospora</taxon>
    </lineage>
</organism>
<evidence type="ECO:0000313" key="3">
    <source>
        <dbReference type="Proteomes" id="UP001451303"/>
    </source>
</evidence>
<keyword evidence="3" id="KW-1185">Reference proteome</keyword>
<feature type="region of interest" description="Disordered" evidence="1">
    <location>
        <begin position="91"/>
        <end position="250"/>
    </location>
</feature>
<evidence type="ECO:0000256" key="1">
    <source>
        <dbReference type="SAM" id="MobiDB-lite"/>
    </source>
</evidence>
<protein>
    <submittedName>
        <fullName evidence="2">Uncharacterized protein</fullName>
    </submittedName>
</protein>
<feature type="compositionally biased region" description="Basic and acidic residues" evidence="1">
    <location>
        <begin position="157"/>
        <end position="166"/>
    </location>
</feature>
<reference evidence="2 3" key="1">
    <citation type="submission" date="2023-09" db="EMBL/GenBank/DDBJ databases">
        <title>Multi-omics analysis of a traditional fermented food reveals byproduct-associated fungal strains for waste-to-food upcycling.</title>
        <authorList>
            <consortium name="Lawrence Berkeley National Laboratory"/>
            <person name="Rekdal V.M."/>
            <person name="Villalobos-Escobedo J.M."/>
            <person name="Rodriguez-Valeron N."/>
            <person name="Garcia M.O."/>
            <person name="Vasquez D.P."/>
            <person name="Damayanti I."/>
            <person name="Sorensen P.M."/>
            <person name="Baidoo E.E."/>
            <person name="De Carvalho A.C."/>
            <person name="Riley R."/>
            <person name="Lipzen A."/>
            <person name="He G."/>
            <person name="Yan M."/>
            <person name="Haridas S."/>
            <person name="Daum C."/>
            <person name="Yoshinaga Y."/>
            <person name="Ng V."/>
            <person name="Grigoriev I.V."/>
            <person name="Munk R."/>
            <person name="Nuraida L."/>
            <person name="Wijaya C.H."/>
            <person name="Morales P.-C."/>
            <person name="Keasling J.D."/>
        </authorList>
    </citation>
    <scope>NUCLEOTIDE SEQUENCE [LARGE SCALE GENOMIC DNA]</scope>
    <source>
        <strain evidence="2 3">FGSC 2613</strain>
    </source>
</reference>
<name>A0ABR3D8B1_NEUIN</name>
<feature type="region of interest" description="Disordered" evidence="1">
    <location>
        <begin position="366"/>
        <end position="393"/>
    </location>
</feature>
<evidence type="ECO:0000313" key="2">
    <source>
        <dbReference type="EMBL" id="KAL0467961.1"/>
    </source>
</evidence>
<comment type="caution">
    <text evidence="2">The sequence shown here is derived from an EMBL/GenBank/DDBJ whole genome shotgun (WGS) entry which is preliminary data.</text>
</comment>
<sequence>MVTSCRLSKPPKWSQSSHLFFLCFPKSTAGPQLNSLTYTSDHPASITTQAQTVLVSTSTHLASEPQRNIIMSHLHFREAMALPSRLAQYLKRRQSRESGKVPKKNHRAAASQMISSTNPNPRKRSSEEITDATREVSVDRFTDADAAPPQKRPRWPAVEERDEFRPSRPRKRSSDEFDEASSDASSDRFVDADAPPPQKRPRWPATEDSSEYEFNPFTEKKSRSLAEEIADATAHEDRDPFDHEELASHAQRYRSLAEEIADATAHEYGEAFDDEADEAPSTARFKSLAEELADALTRESGDELDEDKETKSPKRRSLADELADATADEDGNPFEDEELVGMTIAKADGLSYVEVTAHEDIEPFDDLDELSSGLPELTDDDDSNSIFDGGSVADPQYAPTEEESLSLNHKALVSQLQGRSLADELFDATSEEEGNPFEEADADLHLRFHSLEDQVADAMSRNIGQGLNDVDSALRMCLEVDSPVKKLLDSIASEDEDISDIEYDASFITALETLSENDLHIEDEDAPIQERRRSLSDEIDDATLGEEGGPFDIAEDSPANNTTSEPSAEVRKRPFWLWRKYPFTPMLLGGCPMQ</sequence>
<dbReference type="EMBL" id="JAVLET010000008">
    <property type="protein sequence ID" value="KAL0467961.1"/>
    <property type="molecule type" value="Genomic_DNA"/>
</dbReference>
<feature type="region of interest" description="Disordered" evidence="1">
    <location>
        <begin position="523"/>
        <end position="567"/>
    </location>
</feature>
<feature type="region of interest" description="Disordered" evidence="1">
    <location>
        <begin position="294"/>
        <end position="335"/>
    </location>
</feature>
<feature type="compositionally biased region" description="Acidic residues" evidence="1">
    <location>
        <begin position="321"/>
        <end position="335"/>
    </location>
</feature>
<feature type="compositionally biased region" description="Basic and acidic residues" evidence="1">
    <location>
        <begin position="233"/>
        <end position="247"/>
    </location>
</feature>
<feature type="compositionally biased region" description="Basic and acidic residues" evidence="1">
    <location>
        <begin position="124"/>
        <end position="143"/>
    </location>
</feature>